<dbReference type="GO" id="GO:0016020">
    <property type="term" value="C:membrane"/>
    <property type="evidence" value="ECO:0007669"/>
    <property type="project" value="UniProtKB-SubCell"/>
</dbReference>
<dbReference type="EMBL" id="CP039381">
    <property type="protein sequence ID" value="QCT06875.1"/>
    <property type="molecule type" value="Genomic_DNA"/>
</dbReference>
<keyword evidence="9" id="KW-1185">Reference proteome</keyword>
<evidence type="ECO:0000256" key="2">
    <source>
        <dbReference type="ARBA" id="ARBA00022741"/>
    </source>
</evidence>
<reference evidence="8 9" key="1">
    <citation type="submission" date="2019-04" db="EMBL/GenBank/DDBJ databases">
        <authorList>
            <person name="Embree M."/>
            <person name="Gaffney J.R."/>
        </authorList>
    </citation>
    <scope>NUCLEOTIDE SEQUENCE [LARGE SCALE GENOMIC DNA]</scope>
    <source>
        <strain evidence="8 9">JE7A12</strain>
    </source>
</reference>
<dbReference type="OrthoDB" id="9816479at2"/>
<organism evidence="8 9">
    <name type="scientific">Ruminococcus bovis</name>
    <dbReference type="NCBI Taxonomy" id="2564099"/>
    <lineage>
        <taxon>Bacteria</taxon>
        <taxon>Bacillati</taxon>
        <taxon>Bacillota</taxon>
        <taxon>Clostridia</taxon>
        <taxon>Eubacteriales</taxon>
        <taxon>Oscillospiraceae</taxon>
        <taxon>Ruminococcus</taxon>
    </lineage>
</organism>
<gene>
    <name evidence="8" type="ORF">E5Z56_05625</name>
</gene>
<keyword evidence="6" id="KW-0175">Coiled coil</keyword>
<feature type="domain" description="Dynamin N-terminal" evidence="7">
    <location>
        <begin position="174"/>
        <end position="371"/>
    </location>
</feature>
<dbReference type="AlphaFoldDB" id="A0A4P8XUW5"/>
<dbReference type="GO" id="GO:0003924">
    <property type="term" value="F:GTPase activity"/>
    <property type="evidence" value="ECO:0007669"/>
    <property type="project" value="InterPro"/>
</dbReference>
<evidence type="ECO:0000313" key="8">
    <source>
        <dbReference type="EMBL" id="QCT06875.1"/>
    </source>
</evidence>
<dbReference type="GO" id="GO:0008053">
    <property type="term" value="P:mitochondrial fusion"/>
    <property type="evidence" value="ECO:0007669"/>
    <property type="project" value="TreeGrafter"/>
</dbReference>
<evidence type="ECO:0000313" key="9">
    <source>
        <dbReference type="Proteomes" id="UP000301475"/>
    </source>
</evidence>
<dbReference type="InterPro" id="IPR045063">
    <property type="entry name" value="Dynamin_N"/>
</dbReference>
<keyword evidence="4" id="KW-0342">GTP-binding</keyword>
<evidence type="ECO:0000256" key="1">
    <source>
        <dbReference type="ARBA" id="ARBA00004370"/>
    </source>
</evidence>
<accession>A0A4P8XUW5</accession>
<evidence type="ECO:0000256" key="6">
    <source>
        <dbReference type="SAM" id="Coils"/>
    </source>
</evidence>
<evidence type="ECO:0000259" key="7">
    <source>
        <dbReference type="Pfam" id="PF00350"/>
    </source>
</evidence>
<comment type="subcellular location">
    <subcellularLocation>
        <location evidence="1">Membrane</location>
    </subcellularLocation>
</comment>
<dbReference type="Gene3D" id="3.40.50.300">
    <property type="entry name" value="P-loop containing nucleotide triphosphate hydrolases"/>
    <property type="match status" value="1"/>
</dbReference>
<evidence type="ECO:0000256" key="3">
    <source>
        <dbReference type="ARBA" id="ARBA00022801"/>
    </source>
</evidence>
<feature type="coiled-coil region" evidence="6">
    <location>
        <begin position="504"/>
        <end position="542"/>
    </location>
</feature>
<name>A0A4P8XUW5_9FIRM</name>
<dbReference type="SUPFAM" id="SSF52540">
    <property type="entry name" value="P-loop containing nucleoside triphosphate hydrolases"/>
    <property type="match status" value="1"/>
</dbReference>
<dbReference type="PANTHER" id="PTHR10465">
    <property type="entry name" value="TRANSMEMBRANE GTPASE FZO1"/>
    <property type="match status" value="1"/>
</dbReference>
<dbReference type="Proteomes" id="UP000301475">
    <property type="component" value="Chromosome"/>
</dbReference>
<dbReference type="InterPro" id="IPR027417">
    <property type="entry name" value="P-loop_NTPase"/>
</dbReference>
<dbReference type="InterPro" id="IPR027094">
    <property type="entry name" value="Mitofusin_fam"/>
</dbReference>
<evidence type="ECO:0000256" key="4">
    <source>
        <dbReference type="ARBA" id="ARBA00023134"/>
    </source>
</evidence>
<keyword evidence="2" id="KW-0547">Nucleotide-binding</keyword>
<protein>
    <recommendedName>
        <fullName evidence="7">Dynamin N-terminal domain-containing protein</fullName>
    </recommendedName>
</protein>
<dbReference type="GO" id="GO:0005525">
    <property type="term" value="F:GTP binding"/>
    <property type="evidence" value="ECO:0007669"/>
    <property type="project" value="UniProtKB-KW"/>
</dbReference>
<dbReference type="Pfam" id="PF00350">
    <property type="entry name" value="Dynamin_N"/>
    <property type="match status" value="1"/>
</dbReference>
<evidence type="ECO:0000256" key="5">
    <source>
        <dbReference type="ARBA" id="ARBA00023136"/>
    </source>
</evidence>
<dbReference type="KEGG" id="ruj:E5Z56_05625"/>
<keyword evidence="3" id="KW-0378">Hydrolase</keyword>
<proteinExistence type="predicted"/>
<feature type="coiled-coil region" evidence="6">
    <location>
        <begin position="763"/>
        <end position="790"/>
    </location>
</feature>
<dbReference type="PANTHER" id="PTHR10465:SF0">
    <property type="entry name" value="SARCALUMENIN"/>
    <property type="match status" value="1"/>
</dbReference>
<sequence>MVLRRAKTMAKKIIKITYNPYDNHIKFIISLDSGKVWQELADTSELLKYQNQECVFSNCVEDIVSYINQYQNSSLEGLCIQFVGTGDDFSILEEVVKSENRNSNKKGKILTEYVGVYKSADESIEIIRSAYNRISSEFEDYLPGNKKYETNTSYAEIGDLINLFTATVSSDIPICVIGTYSVGKSAFINAIIGDEILPSKVDPCTAKDVKVESGTEVSFSIEYKGEPITYVINPGHIESRDEESEFAEEFRKAICEHCVFLGKNSNEILHDILIALNESEKTFPPIADVGWNISIRLPFVNSILKQDKCKIIIFDTPGSNNSDIDQHAHRESLEKMMGKQTNALPIFVMDRNQVISNDNNEVKSLLDENRKGFSNPNCLIVFSKAENIPTSAFSQPIPPAFLNWHGKATFLYVCAVGAIGEKKRDERWLDPEYQDGYKDWKLKYNSDHRTLPSHNIVPCGRVMDTNTRALISDELYATGIPSVEDEINYYVQRYANYKKCVSGSKLLQNALLLAKKQLKDQKKELAETKDKKEKEQTAKRNELIKAIDGVKIKTINIQCVIEKYQTILEDYCSTVLPEIQSIWGEAKKSKNPTKYVEMHLQTHCMEGLFLKAYEGETGIQREIVKILSGCANDYKAELLRIVKGEGSSLSEDALEELSEIFNSINTPNFVEVGINGNQLFNLIAQIPFFREQFEKMYIESIAESICKQLKHQKGGLFRKDRLGLFAEQCIQQPVQAYFSQLKTWQSTHIDRIKETLDKDNYILSQYDAYIIELEQQIERLENRLNNLTDVEVILGTVLNAQELEVSL</sequence>
<keyword evidence="5" id="KW-0472">Membrane</keyword>